<keyword evidence="3" id="KW-1185">Reference proteome</keyword>
<comment type="caution">
    <text evidence="2">The sequence shown here is derived from an EMBL/GenBank/DDBJ whole genome shotgun (WGS) entry which is preliminary data.</text>
</comment>
<name>A0A9W7DCS3_AMBMO</name>
<feature type="compositionally biased region" description="Low complexity" evidence="1">
    <location>
        <begin position="579"/>
        <end position="589"/>
    </location>
</feature>
<proteinExistence type="predicted"/>
<reference evidence="2" key="1">
    <citation type="submission" date="2023-04" db="EMBL/GenBank/DDBJ databases">
        <title>Ambrosiozyma monospora NBRC 1965.</title>
        <authorList>
            <person name="Ichikawa N."/>
            <person name="Sato H."/>
            <person name="Tonouchi N."/>
        </authorList>
    </citation>
    <scope>NUCLEOTIDE SEQUENCE</scope>
    <source>
        <strain evidence="2">NBRC 1965</strain>
    </source>
</reference>
<feature type="compositionally biased region" description="Basic residues" evidence="1">
    <location>
        <begin position="454"/>
        <end position="470"/>
    </location>
</feature>
<evidence type="ECO:0000313" key="2">
    <source>
        <dbReference type="EMBL" id="GMG19270.1"/>
    </source>
</evidence>
<organism evidence="2 3">
    <name type="scientific">Ambrosiozyma monospora</name>
    <name type="common">Yeast</name>
    <name type="synonym">Endomycopsis monosporus</name>
    <dbReference type="NCBI Taxonomy" id="43982"/>
    <lineage>
        <taxon>Eukaryota</taxon>
        <taxon>Fungi</taxon>
        <taxon>Dikarya</taxon>
        <taxon>Ascomycota</taxon>
        <taxon>Saccharomycotina</taxon>
        <taxon>Pichiomycetes</taxon>
        <taxon>Pichiales</taxon>
        <taxon>Pichiaceae</taxon>
        <taxon>Ambrosiozyma</taxon>
    </lineage>
</organism>
<accession>A0A9W7DCS3</accession>
<dbReference type="AlphaFoldDB" id="A0A9W7DCS3"/>
<gene>
    <name evidence="2" type="ORF">Amon01_000033500</name>
</gene>
<feature type="compositionally biased region" description="Basic residues" evidence="1">
    <location>
        <begin position="616"/>
        <end position="630"/>
    </location>
</feature>
<sequence length="647" mass="72430">MWGIKTGVSKTRQKQHTHQRGIDTSNIPGFSKWFANEVYVESKLIETGIEQMSLKMKGNNDWLNSLMADVLNGETELSEDEQNNHDEESIDQMPSLENSFVDTVEDEVENVFSKTGAAEVTKSDEQEVSPKSNVIKSLDNKTSDNSAEEIEASVPVEGKSHNHISEDGDISLLGLRSPKKMRNYEKSPLKKLYDKNMQLTRHDTALLISNSPQETPEKNRSVVFSPTITSTTATTTTMAITIPLAGEHKQLQQLRINRKNEFTAVSPTSNTDDNDYSFEDVRSNIRKSIAAQAHHHAVEVEAEKEVWRSSDEDKMSTHHDLSELENQSSTIESSSGKSSNEESPGKSTSEESPSEKEVTVAATNTTAAAVSASVAEPKTKEQEQIQEISRLLERDEDEDDFDDNIGFEKIEIVATKTDTNTTKFPSINNSTTPKTALSSIKFVEFPSREPLTVKSKKKKSLRKSIRKSTASRKLELDKSPATAVARGSPVKRVHKSKKNLHLPKNILFNEKRDFSPFDDDSNAKSVDKSKTPFELALPPSYSQLEAEADEPTIPIKRNLRKTHDMMKVKQKLRAPPTEKPTANTNNATTPHRKSNTGGADDLVSRLMMPTQSSAKRSTRKRSITPSRAKHEKTPTHRYLLLWLNLRF</sequence>
<dbReference type="Proteomes" id="UP001165063">
    <property type="component" value="Unassembled WGS sequence"/>
</dbReference>
<feature type="region of interest" description="Disordered" evidence="1">
    <location>
        <begin position="570"/>
        <end position="632"/>
    </location>
</feature>
<feature type="region of interest" description="Disordered" evidence="1">
    <location>
        <begin position="512"/>
        <end position="531"/>
    </location>
</feature>
<feature type="compositionally biased region" description="Low complexity" evidence="1">
    <location>
        <begin position="328"/>
        <end position="338"/>
    </location>
</feature>
<feature type="compositionally biased region" description="Low complexity" evidence="1">
    <location>
        <begin position="359"/>
        <end position="375"/>
    </location>
</feature>
<dbReference type="OrthoDB" id="3990851at2759"/>
<evidence type="ECO:0000256" key="1">
    <source>
        <dbReference type="SAM" id="MobiDB-lite"/>
    </source>
</evidence>
<protein>
    <submittedName>
        <fullName evidence="2">Unnamed protein product</fullName>
    </submittedName>
</protein>
<evidence type="ECO:0000313" key="3">
    <source>
        <dbReference type="Proteomes" id="UP001165063"/>
    </source>
</evidence>
<feature type="compositionally biased region" description="Basic and acidic residues" evidence="1">
    <location>
        <begin position="296"/>
        <end position="322"/>
    </location>
</feature>
<feature type="region of interest" description="Disordered" evidence="1">
    <location>
        <begin position="1"/>
        <end position="23"/>
    </location>
</feature>
<feature type="compositionally biased region" description="Basic residues" evidence="1">
    <location>
        <begin position="489"/>
        <end position="498"/>
    </location>
</feature>
<feature type="region of interest" description="Disordered" evidence="1">
    <location>
        <begin position="76"/>
        <end position="95"/>
    </location>
</feature>
<dbReference type="EMBL" id="BSXU01000094">
    <property type="protein sequence ID" value="GMG19270.1"/>
    <property type="molecule type" value="Genomic_DNA"/>
</dbReference>
<feature type="region of interest" description="Disordered" evidence="1">
    <location>
        <begin position="453"/>
        <end position="498"/>
    </location>
</feature>
<feature type="region of interest" description="Disordered" evidence="1">
    <location>
        <begin position="293"/>
        <end position="401"/>
    </location>
</feature>